<dbReference type="Pfam" id="PF09917">
    <property type="entry name" value="DUF2147"/>
    <property type="match status" value="1"/>
</dbReference>
<name>A0A4Q9Z2H2_9FLAO</name>
<evidence type="ECO:0000313" key="3">
    <source>
        <dbReference type="Proteomes" id="UP000293300"/>
    </source>
</evidence>
<dbReference type="Gene3D" id="2.40.128.520">
    <property type="match status" value="1"/>
</dbReference>
<reference evidence="2 3" key="1">
    <citation type="submission" date="2019-02" db="EMBL/GenBank/DDBJ databases">
        <title>Flavobacterium sp. RD-2-33 isolated from forest soil.</title>
        <authorList>
            <person name="Chaudhary D.K."/>
        </authorList>
    </citation>
    <scope>NUCLEOTIDE SEQUENCE [LARGE SCALE GENOMIC DNA]</scope>
    <source>
        <strain evidence="2 3">RD-2-33</strain>
    </source>
</reference>
<dbReference type="RefSeq" id="WP_131475271.1">
    <property type="nucleotide sequence ID" value="NZ_SJPE01000003.1"/>
</dbReference>
<sequence>MNVKLLLVATTVTVLLYLSGAIIQNNTVVTEQISSVFRSPKKDVKINVFGTIHNPKSGKNHNCRMNLCNNTFEVRGYIGISLFDKTETYISIIIN</sequence>
<dbReference type="Proteomes" id="UP000293300">
    <property type="component" value="Unassembled WGS sequence"/>
</dbReference>
<evidence type="ECO:0000259" key="1">
    <source>
        <dbReference type="Pfam" id="PF09917"/>
    </source>
</evidence>
<evidence type="ECO:0000313" key="2">
    <source>
        <dbReference type="EMBL" id="TBX70310.1"/>
    </source>
</evidence>
<gene>
    <name evidence="2" type="ORF">EZL74_03805</name>
</gene>
<dbReference type="AlphaFoldDB" id="A0A4Q9Z2H2"/>
<comment type="caution">
    <text evidence="2">The sequence shown here is derived from an EMBL/GenBank/DDBJ whole genome shotgun (WGS) entry which is preliminary data.</text>
</comment>
<accession>A0A4Q9Z2H2</accession>
<keyword evidence="3" id="KW-1185">Reference proteome</keyword>
<protein>
    <submittedName>
        <fullName evidence="2">DUF2147 domain-containing protein</fullName>
    </submittedName>
</protein>
<proteinExistence type="predicted"/>
<organism evidence="2 3">
    <name type="scientific">Flavobacterium silvisoli</name>
    <dbReference type="NCBI Taxonomy" id="2529433"/>
    <lineage>
        <taxon>Bacteria</taxon>
        <taxon>Pseudomonadati</taxon>
        <taxon>Bacteroidota</taxon>
        <taxon>Flavobacteriia</taxon>
        <taxon>Flavobacteriales</taxon>
        <taxon>Flavobacteriaceae</taxon>
        <taxon>Flavobacterium</taxon>
    </lineage>
</organism>
<dbReference type="EMBL" id="SJPE01000003">
    <property type="protein sequence ID" value="TBX70310.1"/>
    <property type="molecule type" value="Genomic_DNA"/>
</dbReference>
<dbReference type="InterPro" id="IPR019223">
    <property type="entry name" value="DUF2147"/>
</dbReference>
<dbReference type="OrthoDB" id="9814399at2"/>
<feature type="domain" description="DUF2147" evidence="1">
    <location>
        <begin position="50"/>
        <end position="89"/>
    </location>
</feature>